<evidence type="ECO:0000313" key="12">
    <source>
        <dbReference type="EMBL" id="KAI1848285.1"/>
    </source>
</evidence>
<dbReference type="Pfam" id="PF01585">
    <property type="entry name" value="G-patch"/>
    <property type="match status" value="1"/>
</dbReference>
<name>A0A9Q0AH93_9PEZI</name>
<dbReference type="CDD" id="cd02646">
    <property type="entry name" value="R3H_G-patch"/>
    <property type="match status" value="1"/>
</dbReference>
<dbReference type="PANTHER" id="PTHR14195">
    <property type="entry name" value="G PATCH DOMAIN CONTAINING PROTEIN 2"/>
    <property type="match status" value="1"/>
</dbReference>
<keyword evidence="5" id="KW-0963">Cytoplasm</keyword>
<feature type="region of interest" description="Disordered" evidence="9">
    <location>
        <begin position="1"/>
        <end position="84"/>
    </location>
</feature>
<comment type="subcellular location">
    <subcellularLocation>
        <location evidence="2">Cytoplasm</location>
    </subcellularLocation>
    <subcellularLocation>
        <location evidence="1">Nucleus</location>
    </subcellularLocation>
</comment>
<dbReference type="PROSITE" id="PS50174">
    <property type="entry name" value="G_PATCH"/>
    <property type="match status" value="1"/>
</dbReference>
<dbReference type="GO" id="GO:0005634">
    <property type="term" value="C:nucleus"/>
    <property type="evidence" value="ECO:0007669"/>
    <property type="project" value="UniProtKB-SubCell"/>
</dbReference>
<evidence type="ECO:0000256" key="2">
    <source>
        <dbReference type="ARBA" id="ARBA00004496"/>
    </source>
</evidence>
<dbReference type="Proteomes" id="UP000829685">
    <property type="component" value="Unassembled WGS sequence"/>
</dbReference>
<dbReference type="Pfam" id="PF01424">
    <property type="entry name" value="R3H"/>
    <property type="match status" value="1"/>
</dbReference>
<evidence type="ECO:0000256" key="7">
    <source>
        <dbReference type="ARBA" id="ARBA00023187"/>
    </source>
</evidence>
<feature type="compositionally biased region" description="Polar residues" evidence="9">
    <location>
        <begin position="222"/>
        <end position="234"/>
    </location>
</feature>
<dbReference type="SMART" id="SM00443">
    <property type="entry name" value="G_patch"/>
    <property type="match status" value="1"/>
</dbReference>
<evidence type="ECO:0000256" key="6">
    <source>
        <dbReference type="ARBA" id="ARBA00022664"/>
    </source>
</evidence>
<dbReference type="GO" id="GO:0008380">
    <property type="term" value="P:RNA splicing"/>
    <property type="evidence" value="ECO:0007669"/>
    <property type="project" value="UniProtKB-KW"/>
</dbReference>
<feature type="region of interest" description="Disordered" evidence="9">
    <location>
        <begin position="308"/>
        <end position="384"/>
    </location>
</feature>
<feature type="region of interest" description="Disordered" evidence="9">
    <location>
        <begin position="106"/>
        <end position="135"/>
    </location>
</feature>
<dbReference type="InterPro" id="IPR034082">
    <property type="entry name" value="R3H_G-patch"/>
</dbReference>
<feature type="compositionally biased region" description="Acidic residues" evidence="9">
    <location>
        <begin position="350"/>
        <end position="375"/>
    </location>
</feature>
<feature type="compositionally biased region" description="Basic residues" evidence="9">
    <location>
        <begin position="1"/>
        <end position="11"/>
    </location>
</feature>
<keyword evidence="6" id="KW-0507">mRNA processing</keyword>
<dbReference type="PROSITE" id="PS51061">
    <property type="entry name" value="R3H"/>
    <property type="match status" value="1"/>
</dbReference>
<accession>A0A9Q0AH93</accession>
<dbReference type="InterPro" id="IPR000467">
    <property type="entry name" value="G_patch_dom"/>
</dbReference>
<evidence type="ECO:0000256" key="1">
    <source>
        <dbReference type="ARBA" id="ARBA00004123"/>
    </source>
</evidence>
<evidence type="ECO:0000256" key="4">
    <source>
        <dbReference type="ARBA" id="ARBA00018964"/>
    </source>
</evidence>
<reference evidence="12" key="1">
    <citation type="submission" date="2021-03" db="EMBL/GenBank/DDBJ databases">
        <title>Revisited historic fungal species revealed as producer of novel bioactive compounds through whole genome sequencing and comparative genomics.</title>
        <authorList>
            <person name="Vignolle G.A."/>
            <person name="Hochenegger N."/>
            <person name="Mach R.L."/>
            <person name="Mach-Aigner A.R."/>
            <person name="Javad Rahimi M."/>
            <person name="Salim K.A."/>
            <person name="Chan C.M."/>
            <person name="Lim L.B.L."/>
            <person name="Cai F."/>
            <person name="Druzhinina I.S."/>
            <person name="U'Ren J.M."/>
            <person name="Derntl C."/>
        </authorList>
    </citation>
    <scope>NUCLEOTIDE SEQUENCE</scope>
    <source>
        <strain evidence="12">TUCIM 5799</strain>
    </source>
</reference>
<evidence type="ECO:0000259" key="10">
    <source>
        <dbReference type="PROSITE" id="PS50174"/>
    </source>
</evidence>
<dbReference type="SUPFAM" id="SSF82708">
    <property type="entry name" value="R3H domain"/>
    <property type="match status" value="1"/>
</dbReference>
<evidence type="ECO:0000256" key="5">
    <source>
        <dbReference type="ARBA" id="ARBA00022490"/>
    </source>
</evidence>
<dbReference type="Gene3D" id="3.30.1370.50">
    <property type="entry name" value="R3H-like domain"/>
    <property type="match status" value="1"/>
</dbReference>
<sequence length="718" mass="78314">MARKNTPKGKRGGGPPAGRSRGGGGRGRGGGRGGGGVGGPNAGLDILASFRPISPFSRSGAPGHSLADEARNTSKRPRAFGNLDGRLRHKPVTFVSAGLMHPLKELEVQPEATENEPVKPAPVPAEEEVVVDPEAVPTEATHVPAEEEMPAAVQVTEPPASAAQLFVVDTAGDKALRPGKQQPVIVPDHDSDMESDSSDEVILFKGRDPALRQAVQSQSQSRAPSTPGNYTDSIQLREMDVEIKVVEKSIELEQRPVVEESRHRPSERLLAEEATAAADMATPRDNEPSRLDVLLDNTHSDEEAALIADYIANMDSDEAGEDGDESDNHPGLGSHAFHLLRDIGGTDSDAVPEDSSEDESGEEKSDEGEDEEPESAEAQRRRMELEDERMARLLAKQQELGFGGDDLMLYDDVGEEDDQGEWQIAPRATPRRKKKGASKKAKIVQKKGQYPSATAMAEAFDDLDLMDWHRAALDTFNQAAKRASTFTHDDSDLEEAMNLSFQKDRLKKAEKKKQREALRAQGLLGKNVNPNDLRVKYPVGMSKDDMAFELEQFLVGTVEQIAFPPLDKHARKLLHTVASHLKIKSQSSGSGDSRHPVLFRTARTVSYDEGQLDAIVNRVLKRSFFTRVDVDTETAKAYRSGPRKSSNLPRAHNAISYREGEVVGHHASELSSENKGRLLLEKMGWTKGQALGTEENKGIMVPVAHVMKRSKVGLGDVK</sequence>
<dbReference type="AlphaFoldDB" id="A0A9Q0AH93"/>
<dbReference type="GO" id="GO:0006397">
    <property type="term" value="P:mRNA processing"/>
    <property type="evidence" value="ECO:0007669"/>
    <property type="project" value="UniProtKB-KW"/>
</dbReference>
<feature type="region of interest" description="Disordered" evidence="9">
    <location>
        <begin position="250"/>
        <end position="269"/>
    </location>
</feature>
<keyword evidence="7" id="KW-0508">mRNA splicing</keyword>
<dbReference type="InterPro" id="IPR051189">
    <property type="entry name" value="Splicing_assoc_domain"/>
</dbReference>
<feature type="domain" description="G-patch" evidence="10">
    <location>
        <begin position="672"/>
        <end position="718"/>
    </location>
</feature>
<evidence type="ECO:0000256" key="9">
    <source>
        <dbReference type="SAM" id="MobiDB-lite"/>
    </source>
</evidence>
<feature type="region of interest" description="Disordered" evidence="9">
    <location>
        <begin position="174"/>
        <end position="235"/>
    </location>
</feature>
<feature type="domain" description="R3H" evidence="11">
    <location>
        <begin position="540"/>
        <end position="602"/>
    </location>
</feature>
<evidence type="ECO:0000256" key="8">
    <source>
        <dbReference type="ARBA" id="ARBA00023242"/>
    </source>
</evidence>
<dbReference type="EMBL" id="JAFIMR010000088">
    <property type="protein sequence ID" value="KAI1848285.1"/>
    <property type="molecule type" value="Genomic_DNA"/>
</dbReference>
<protein>
    <recommendedName>
        <fullName evidence="4">Protein SQS1</fullName>
    </recommendedName>
</protein>
<proteinExistence type="inferred from homology"/>
<gene>
    <name evidence="12" type="ORF">JX265_013841</name>
</gene>
<dbReference type="GO" id="GO:0003676">
    <property type="term" value="F:nucleic acid binding"/>
    <property type="evidence" value="ECO:0007669"/>
    <property type="project" value="UniProtKB-UniRule"/>
</dbReference>
<comment type="caution">
    <text evidence="12">The sequence shown here is derived from an EMBL/GenBank/DDBJ whole genome shotgun (WGS) entry which is preliminary data.</text>
</comment>
<keyword evidence="8" id="KW-0539">Nucleus</keyword>
<dbReference type="InterPro" id="IPR036867">
    <property type="entry name" value="R3H_dom_sf"/>
</dbReference>
<evidence type="ECO:0000259" key="11">
    <source>
        <dbReference type="PROSITE" id="PS51061"/>
    </source>
</evidence>
<keyword evidence="13" id="KW-1185">Reference proteome</keyword>
<feature type="compositionally biased region" description="Gly residues" evidence="9">
    <location>
        <begin position="12"/>
        <end position="41"/>
    </location>
</feature>
<feature type="compositionally biased region" description="Acidic residues" evidence="9">
    <location>
        <begin position="315"/>
        <end position="325"/>
    </location>
</feature>
<dbReference type="GO" id="GO:0005737">
    <property type="term" value="C:cytoplasm"/>
    <property type="evidence" value="ECO:0007669"/>
    <property type="project" value="UniProtKB-SubCell"/>
</dbReference>
<organism evidence="12 13">
    <name type="scientific">Neoarthrinium moseri</name>
    <dbReference type="NCBI Taxonomy" id="1658444"/>
    <lineage>
        <taxon>Eukaryota</taxon>
        <taxon>Fungi</taxon>
        <taxon>Dikarya</taxon>
        <taxon>Ascomycota</taxon>
        <taxon>Pezizomycotina</taxon>
        <taxon>Sordariomycetes</taxon>
        <taxon>Xylariomycetidae</taxon>
        <taxon>Amphisphaeriales</taxon>
        <taxon>Apiosporaceae</taxon>
        <taxon>Neoarthrinium</taxon>
    </lineage>
</organism>
<comment type="similarity">
    <text evidence="3">Belongs to the SQS1 family.</text>
</comment>
<evidence type="ECO:0000313" key="13">
    <source>
        <dbReference type="Proteomes" id="UP000829685"/>
    </source>
</evidence>
<evidence type="ECO:0000256" key="3">
    <source>
        <dbReference type="ARBA" id="ARBA00010306"/>
    </source>
</evidence>
<dbReference type="InterPro" id="IPR001374">
    <property type="entry name" value="R3H_dom"/>
</dbReference>